<dbReference type="GO" id="GO:0016020">
    <property type="term" value="C:membrane"/>
    <property type="evidence" value="ECO:0007669"/>
    <property type="project" value="TreeGrafter"/>
</dbReference>
<evidence type="ECO:0000313" key="4">
    <source>
        <dbReference type="EMBL" id="MCQ8771220.1"/>
    </source>
</evidence>
<dbReference type="Pfam" id="PF08386">
    <property type="entry name" value="Abhydrolase_4"/>
    <property type="match status" value="1"/>
</dbReference>
<keyword evidence="5" id="KW-1185">Reference proteome</keyword>
<dbReference type="SUPFAM" id="SSF53474">
    <property type="entry name" value="alpha/beta-Hydrolases"/>
    <property type="match status" value="1"/>
</dbReference>
<dbReference type="InterPro" id="IPR000073">
    <property type="entry name" value="AB_hydrolase_1"/>
</dbReference>
<dbReference type="Gene3D" id="3.40.50.1820">
    <property type="entry name" value="alpha/beta hydrolase"/>
    <property type="match status" value="1"/>
</dbReference>
<dbReference type="RefSeq" id="WP_240976594.1">
    <property type="nucleotide sequence ID" value="NZ_JAATER010000235.1"/>
</dbReference>
<feature type="domain" description="Peptidase S33 tripeptidyl aminopeptidase-like C-terminal" evidence="3">
    <location>
        <begin position="431"/>
        <end position="520"/>
    </location>
</feature>
<evidence type="ECO:0000313" key="5">
    <source>
        <dbReference type="Proteomes" id="UP001142374"/>
    </source>
</evidence>
<dbReference type="InterPro" id="IPR050266">
    <property type="entry name" value="AB_hydrolase_sf"/>
</dbReference>
<dbReference type="Proteomes" id="UP001142374">
    <property type="component" value="Unassembled WGS sequence"/>
</dbReference>
<proteinExistence type="predicted"/>
<dbReference type="PANTHER" id="PTHR43798">
    <property type="entry name" value="MONOACYLGLYCEROL LIPASE"/>
    <property type="match status" value="1"/>
</dbReference>
<comment type="caution">
    <text evidence="4">The sequence shown here is derived from an EMBL/GenBank/DDBJ whole genome shotgun (WGS) entry which is preliminary data.</text>
</comment>
<protein>
    <submittedName>
        <fullName evidence="4">Alpha/beta hydrolase</fullName>
    </submittedName>
</protein>
<organism evidence="4 5">
    <name type="scientific">Streptomyces telluris</name>
    <dbReference type="NCBI Taxonomy" id="2720021"/>
    <lineage>
        <taxon>Bacteria</taxon>
        <taxon>Bacillati</taxon>
        <taxon>Actinomycetota</taxon>
        <taxon>Actinomycetes</taxon>
        <taxon>Kitasatosporales</taxon>
        <taxon>Streptomycetaceae</taxon>
        <taxon>Streptomyces</taxon>
    </lineage>
</organism>
<sequence length="537" mass="56146">MTYESTARRAGLVVSMVAVMASALPVAASANAATGGSSGSGAAPVTAPASVSVSVSASASATAPAWCPAIGGHRVDCGRLGRPLVTGKPELGEVKVSYAVVRHSAPGPAKGTVAVNPGGPGETSVDKAEAFAWGLEGLLKDHDLLLVDPRGTGASEPVPCGVTDAEYRFGTRAQQRAAVERCAGNLGPRAAGYASAATADDIDAIRAHLGVQKLSLYGLSYGTYLMPVYASRHPEHVRNIVLSGAFPLALDPLARPSAQAVSLSLRRVCERSVPVACDGRQAVKDLATTAARLRGRPITVPITTDHGVYKKRFTEDKLANLVFEAASSQVGFEPDKPSLLGQLPHALDRFVKGDAAPLRKLVQEEGKTGSTVDQAPYIAVTCNDYRKAWSKDAPLPERWRQYNAALAAVRPGEHGAFSAKGFTEGTTDAGDVCIGWPRENTPGPQPTKPELPDVPVLVLSGDLDANTPDASGKKAAEQFRNSRFFSARNMGHVPELEQSRCVTGVSSHFLRTGEPGDTSCMRALPPITVAPVGPVRD</sequence>
<gene>
    <name evidence="4" type="ORF">NQU55_15815</name>
</gene>
<reference evidence="4" key="1">
    <citation type="submission" date="2022-06" db="EMBL/GenBank/DDBJ databases">
        <title>WGS of actinobacteria.</title>
        <authorList>
            <person name="Thawai C."/>
        </authorList>
    </citation>
    <scope>NUCLEOTIDE SEQUENCE</scope>
    <source>
        <strain evidence="4">AA8</strain>
    </source>
</reference>
<feature type="signal peptide" evidence="1">
    <location>
        <begin position="1"/>
        <end position="32"/>
    </location>
</feature>
<evidence type="ECO:0000259" key="3">
    <source>
        <dbReference type="Pfam" id="PF08386"/>
    </source>
</evidence>
<dbReference type="GO" id="GO:0016787">
    <property type="term" value="F:hydrolase activity"/>
    <property type="evidence" value="ECO:0007669"/>
    <property type="project" value="UniProtKB-KW"/>
</dbReference>
<accession>A0A9X2LHB0</accession>
<keyword evidence="1" id="KW-0732">Signal</keyword>
<feature type="domain" description="AB hydrolase-1" evidence="2">
    <location>
        <begin position="115"/>
        <end position="249"/>
    </location>
</feature>
<dbReference type="InterPro" id="IPR029058">
    <property type="entry name" value="AB_hydrolase_fold"/>
</dbReference>
<evidence type="ECO:0000259" key="2">
    <source>
        <dbReference type="Pfam" id="PF00561"/>
    </source>
</evidence>
<keyword evidence="4" id="KW-0378">Hydrolase</keyword>
<name>A0A9X2LHB0_9ACTN</name>
<dbReference type="AlphaFoldDB" id="A0A9X2LHB0"/>
<evidence type="ECO:0000256" key="1">
    <source>
        <dbReference type="SAM" id="SignalP"/>
    </source>
</evidence>
<dbReference type="EMBL" id="JANIID010000012">
    <property type="protein sequence ID" value="MCQ8771220.1"/>
    <property type="molecule type" value="Genomic_DNA"/>
</dbReference>
<feature type="chain" id="PRO_5040730538" evidence="1">
    <location>
        <begin position="33"/>
        <end position="537"/>
    </location>
</feature>
<dbReference type="PANTHER" id="PTHR43798:SF27">
    <property type="entry name" value="HYDROLASE ALPHA_BETA HYDROLASE FOLD FAMILY"/>
    <property type="match status" value="1"/>
</dbReference>
<dbReference type="InterPro" id="IPR013595">
    <property type="entry name" value="Pept_S33_TAP-like_C"/>
</dbReference>
<dbReference type="Pfam" id="PF00561">
    <property type="entry name" value="Abhydrolase_1"/>
    <property type="match status" value="1"/>
</dbReference>